<gene>
    <name evidence="2" type="ORF">ENP88_03370</name>
</gene>
<protein>
    <submittedName>
        <fullName evidence="2">Uncharacterized protein</fullName>
    </submittedName>
</protein>
<sequence length="75" mass="8363">MAREEPCPNCGKIAQIVTEGDREILRCASCGIERVIVGREEILPIEKRLVAASLILALVLLGILYYISWQMIAHL</sequence>
<feature type="transmembrane region" description="Helical" evidence="1">
    <location>
        <begin position="49"/>
        <end position="69"/>
    </location>
</feature>
<keyword evidence="1" id="KW-0812">Transmembrane</keyword>
<reference evidence="2" key="1">
    <citation type="journal article" date="2020" name="mSystems">
        <title>Genome- and Community-Level Interaction Insights into Carbon Utilization and Element Cycling Functions of Hydrothermarchaeota in Hydrothermal Sediment.</title>
        <authorList>
            <person name="Zhou Z."/>
            <person name="Liu Y."/>
            <person name="Xu W."/>
            <person name="Pan J."/>
            <person name="Luo Z.H."/>
            <person name="Li M."/>
        </authorList>
    </citation>
    <scope>NUCLEOTIDE SEQUENCE [LARGE SCALE GENOMIC DNA]</scope>
    <source>
        <strain evidence="2">SpSt-26</strain>
    </source>
</reference>
<evidence type="ECO:0000313" key="2">
    <source>
        <dbReference type="EMBL" id="HEH35193.1"/>
    </source>
</evidence>
<accession>A0A7J2THX8</accession>
<proteinExistence type="predicted"/>
<evidence type="ECO:0000256" key="1">
    <source>
        <dbReference type="SAM" id="Phobius"/>
    </source>
</evidence>
<keyword evidence="1" id="KW-0472">Membrane</keyword>
<organism evidence="2">
    <name type="scientific">Archaeoglobus fulgidus</name>
    <dbReference type="NCBI Taxonomy" id="2234"/>
    <lineage>
        <taxon>Archaea</taxon>
        <taxon>Methanobacteriati</taxon>
        <taxon>Methanobacteriota</taxon>
        <taxon>Archaeoglobi</taxon>
        <taxon>Archaeoglobales</taxon>
        <taxon>Archaeoglobaceae</taxon>
        <taxon>Archaeoglobus</taxon>
    </lineage>
</organism>
<keyword evidence="1" id="KW-1133">Transmembrane helix</keyword>
<name>A0A7J2THX8_ARCFL</name>
<dbReference type="EMBL" id="DSLA01000056">
    <property type="protein sequence ID" value="HEH35193.1"/>
    <property type="molecule type" value="Genomic_DNA"/>
</dbReference>
<comment type="caution">
    <text evidence="2">The sequence shown here is derived from an EMBL/GenBank/DDBJ whole genome shotgun (WGS) entry which is preliminary data.</text>
</comment>
<dbReference type="AlphaFoldDB" id="A0A7J2THX8"/>